<dbReference type="RefSeq" id="WP_179518140.1">
    <property type="nucleotide sequence ID" value="NZ_JACCAC010000001.1"/>
</dbReference>
<gene>
    <name evidence="2" type="ORF">BJ989_002049</name>
</gene>
<reference evidence="2 3" key="1">
    <citation type="submission" date="2020-07" db="EMBL/GenBank/DDBJ databases">
        <title>Sequencing the genomes of 1000 actinobacteria strains.</title>
        <authorList>
            <person name="Klenk H.-P."/>
        </authorList>
    </citation>
    <scope>NUCLEOTIDE SEQUENCE [LARGE SCALE GENOMIC DNA]</scope>
    <source>
        <strain evidence="2 3">DSM 24552</strain>
    </source>
</reference>
<keyword evidence="3" id="KW-1185">Reference proteome</keyword>
<keyword evidence="1" id="KW-0732">Signal</keyword>
<feature type="signal peptide" evidence="1">
    <location>
        <begin position="1"/>
        <end position="27"/>
    </location>
</feature>
<evidence type="ECO:0000256" key="1">
    <source>
        <dbReference type="SAM" id="SignalP"/>
    </source>
</evidence>
<feature type="chain" id="PRO_5038541382" evidence="1">
    <location>
        <begin position="28"/>
        <end position="65"/>
    </location>
</feature>
<evidence type="ECO:0000313" key="3">
    <source>
        <dbReference type="Proteomes" id="UP000544110"/>
    </source>
</evidence>
<comment type="caution">
    <text evidence="2">The sequence shown here is derived from an EMBL/GenBank/DDBJ whole genome shotgun (WGS) entry which is preliminary data.</text>
</comment>
<accession>A0A7Y9RXG3</accession>
<organism evidence="2 3">
    <name type="scientific">Nocardioides perillae</name>
    <dbReference type="NCBI Taxonomy" id="1119534"/>
    <lineage>
        <taxon>Bacteria</taxon>
        <taxon>Bacillati</taxon>
        <taxon>Actinomycetota</taxon>
        <taxon>Actinomycetes</taxon>
        <taxon>Propionibacteriales</taxon>
        <taxon>Nocardioidaceae</taxon>
        <taxon>Nocardioides</taxon>
    </lineage>
</organism>
<protein>
    <submittedName>
        <fullName evidence="2">Uncharacterized protein</fullName>
    </submittedName>
</protein>
<sequence length="65" mass="6304">MRALLLGLLTALALAAPALSGSAGSTAAAVEPPEDGACFGPALDWGQDSAAAYADRLGATPSLYG</sequence>
<name>A0A7Y9RXG3_9ACTN</name>
<evidence type="ECO:0000313" key="2">
    <source>
        <dbReference type="EMBL" id="NYG55745.1"/>
    </source>
</evidence>
<proteinExistence type="predicted"/>
<dbReference type="Proteomes" id="UP000544110">
    <property type="component" value="Unassembled WGS sequence"/>
</dbReference>
<dbReference type="AlphaFoldDB" id="A0A7Y9RXG3"/>
<dbReference type="EMBL" id="JACCAC010000001">
    <property type="protein sequence ID" value="NYG55745.1"/>
    <property type="molecule type" value="Genomic_DNA"/>
</dbReference>